<dbReference type="GO" id="GO:0043041">
    <property type="term" value="P:amino acid activation for nonribosomal peptide biosynthetic process"/>
    <property type="evidence" value="ECO:0007669"/>
    <property type="project" value="TreeGrafter"/>
</dbReference>
<dbReference type="PANTHER" id="PTHR45527">
    <property type="entry name" value="NONRIBOSOMAL PEPTIDE SYNTHETASE"/>
    <property type="match status" value="1"/>
</dbReference>
<evidence type="ECO:0000256" key="3">
    <source>
        <dbReference type="SAM" id="MobiDB-lite"/>
    </source>
</evidence>
<keyword evidence="2" id="KW-0597">Phosphoprotein</keyword>
<feature type="domain" description="Carrier" evidence="4">
    <location>
        <begin position="537"/>
        <end position="612"/>
    </location>
</feature>
<name>A0A7U3VSS8_9ACTN</name>
<evidence type="ECO:0000256" key="2">
    <source>
        <dbReference type="ARBA" id="ARBA00022553"/>
    </source>
</evidence>
<dbReference type="InterPro" id="IPR020806">
    <property type="entry name" value="PKS_PP-bd"/>
</dbReference>
<gene>
    <name evidence="5" type="ORF">RVR_10115</name>
</gene>
<dbReference type="SUPFAM" id="SSF47336">
    <property type="entry name" value="ACP-like"/>
    <property type="match status" value="1"/>
</dbReference>
<evidence type="ECO:0000313" key="5">
    <source>
        <dbReference type="EMBL" id="BBB02268.1"/>
    </source>
</evidence>
<dbReference type="Proteomes" id="UP000595703">
    <property type="component" value="Chromosome"/>
</dbReference>
<dbReference type="PROSITE" id="PS00012">
    <property type="entry name" value="PHOSPHOPANTETHEINE"/>
    <property type="match status" value="1"/>
</dbReference>
<dbReference type="InterPro" id="IPR000873">
    <property type="entry name" value="AMP-dep_synth/lig_dom"/>
</dbReference>
<dbReference type="GO" id="GO:0005737">
    <property type="term" value="C:cytoplasm"/>
    <property type="evidence" value="ECO:0007669"/>
    <property type="project" value="TreeGrafter"/>
</dbReference>
<dbReference type="SMART" id="SM00823">
    <property type="entry name" value="PKS_PP"/>
    <property type="match status" value="1"/>
</dbReference>
<dbReference type="InterPro" id="IPR036736">
    <property type="entry name" value="ACP-like_sf"/>
</dbReference>
<feature type="compositionally biased region" description="Basic and acidic residues" evidence="3">
    <location>
        <begin position="9"/>
        <end position="18"/>
    </location>
</feature>
<evidence type="ECO:0000256" key="1">
    <source>
        <dbReference type="ARBA" id="ARBA00022450"/>
    </source>
</evidence>
<dbReference type="Gene3D" id="3.30.300.30">
    <property type="match status" value="1"/>
</dbReference>
<dbReference type="KEGG" id="arev:RVR_10115"/>
<dbReference type="PROSITE" id="PS50075">
    <property type="entry name" value="CARRIER"/>
    <property type="match status" value="1"/>
</dbReference>
<evidence type="ECO:0000259" key="4">
    <source>
        <dbReference type="PROSITE" id="PS50075"/>
    </source>
</evidence>
<dbReference type="GO" id="GO:0017000">
    <property type="term" value="P:antibiotic biosynthetic process"/>
    <property type="evidence" value="ECO:0007669"/>
    <property type="project" value="UniProtKB-ARBA"/>
</dbReference>
<organism evidence="5 6">
    <name type="scientific">Actinacidiphila reveromycinica</name>
    <dbReference type="NCBI Taxonomy" id="659352"/>
    <lineage>
        <taxon>Bacteria</taxon>
        <taxon>Bacillati</taxon>
        <taxon>Actinomycetota</taxon>
        <taxon>Actinomycetes</taxon>
        <taxon>Kitasatosporales</taxon>
        <taxon>Streptomycetaceae</taxon>
        <taxon>Actinacidiphila</taxon>
    </lineage>
</organism>
<dbReference type="Gene3D" id="1.10.1200.10">
    <property type="entry name" value="ACP-like"/>
    <property type="match status" value="1"/>
</dbReference>
<dbReference type="SUPFAM" id="SSF56801">
    <property type="entry name" value="Acetyl-CoA synthetase-like"/>
    <property type="match status" value="1"/>
</dbReference>
<dbReference type="Pfam" id="PF00550">
    <property type="entry name" value="PP-binding"/>
    <property type="match status" value="1"/>
</dbReference>
<dbReference type="InterPro" id="IPR042099">
    <property type="entry name" value="ANL_N_sf"/>
</dbReference>
<dbReference type="InterPro" id="IPR045851">
    <property type="entry name" value="AMP-bd_C_sf"/>
</dbReference>
<sequence>MEPPATAPDRGDTVHRLPDPGWNPPPDRAWRADTLHGLFAWCARRWPDRTAVRHGDREVGYGELSAAADTVAARLESAGVGPGGFVPVLMPRSPEFLAVLLAVTRLGAAYAALDPRWPHDRLAGIVRRLGPPLLVTGQDGDWPVPTWEPGADTARLAAQRLTPGTYPVGPDDPCAVFFTSGSSGVPNGVVCAHRGTVRIFDDWAFAPRDSAVVMPQSLAATWDAFGLDSWGVLLGGGTIILLDGGTLELTRRLRELIADDGANTAFLPTAVFHMQVETDLDAFTGLRTVGTGGERLSARHARMFLERHPGITLHNMYGPVESTIASTDHVVTLDDCRGGDVPIGAPLPGTEVHVLDGARTCAVGEVGEICLAGDGLALGYVDDPALTARRFVELDTPAGRRRLYRTRDLGFWSRDGAVCFVGRADGQLKIRGHRVEPHEIEVAAEDLPGIGRAVAVPVLDTEGACVDVSLFYVPLPGAEPSEQDVRDALARRLPGYLVPGRAHRLEDLPVLEDRKVDRRELAARAGRLRAEAGQGAPAAGSTERRVAAIFAGVLGVSELPRDVSFFALGGNSLSVTRASALLDEEFGVRVPLEAIFDHATVEGVAGLLAQAGAPT</sequence>
<dbReference type="GO" id="GO:0044550">
    <property type="term" value="P:secondary metabolite biosynthetic process"/>
    <property type="evidence" value="ECO:0007669"/>
    <property type="project" value="TreeGrafter"/>
</dbReference>
<reference evidence="5 6" key="3">
    <citation type="journal article" date="2011" name="Nat. Chem. Biol.">
        <title>Reveromycin A biosynthesis uses RevG and RevJ for stereospecific spiroacetal formation.</title>
        <authorList>
            <person name="Takahashi S."/>
            <person name="Toyoda A."/>
            <person name="Sekiyama Y."/>
            <person name="Takagi H."/>
            <person name="Nogawa T."/>
            <person name="Uramoto M."/>
            <person name="Suzuki R."/>
            <person name="Koshino H."/>
            <person name="Kumano T."/>
            <person name="Panthee S."/>
            <person name="Dairi T."/>
            <person name="Ishikawa J."/>
            <person name="Ikeda H."/>
            <person name="Sakaki Y."/>
            <person name="Osada H."/>
        </authorList>
    </citation>
    <scope>NUCLEOTIDE SEQUENCE [LARGE SCALE GENOMIC DNA]</scope>
    <source>
        <strain evidence="5 6">SN-593</strain>
    </source>
</reference>
<reference evidence="5 6" key="2">
    <citation type="journal article" date="2011" name="J. Antibiot.">
        <title>Furaquinocins I and J: novel polyketide isoprenoid hybrid compounds from Streptomyces reveromyceticus SN-593.</title>
        <authorList>
            <person name="Panthee S."/>
            <person name="Takahashi S."/>
            <person name="Takagi H."/>
            <person name="Nogawa T."/>
            <person name="Oowada E."/>
            <person name="Uramoto M."/>
            <person name="Osada H."/>
        </authorList>
    </citation>
    <scope>NUCLEOTIDE SEQUENCE [LARGE SCALE GENOMIC DNA]</scope>
    <source>
        <strain evidence="5 6">SN-593</strain>
    </source>
</reference>
<keyword evidence="1" id="KW-0596">Phosphopantetheine</keyword>
<accession>A0A7U3VSS8</accession>
<dbReference type="InterPro" id="IPR009081">
    <property type="entry name" value="PP-bd_ACP"/>
</dbReference>
<dbReference type="InterPro" id="IPR006162">
    <property type="entry name" value="Ppantetheine_attach_site"/>
</dbReference>
<dbReference type="AlphaFoldDB" id="A0A7U3VSS8"/>
<proteinExistence type="predicted"/>
<reference evidence="5 6" key="1">
    <citation type="journal article" date="2010" name="J. Bacteriol.">
        <title>Biochemical characterization of a novel indole prenyltransferase from Streptomyces sp. SN-593.</title>
        <authorList>
            <person name="Takahashi S."/>
            <person name="Takagi H."/>
            <person name="Toyoda A."/>
            <person name="Uramoto M."/>
            <person name="Nogawa T."/>
            <person name="Ueki M."/>
            <person name="Sakaki Y."/>
            <person name="Osada H."/>
        </authorList>
    </citation>
    <scope>NUCLEOTIDE SEQUENCE [LARGE SCALE GENOMIC DNA]</scope>
    <source>
        <strain evidence="5 6">SN-593</strain>
    </source>
</reference>
<dbReference type="PANTHER" id="PTHR45527:SF1">
    <property type="entry name" value="FATTY ACID SYNTHASE"/>
    <property type="match status" value="1"/>
</dbReference>
<keyword evidence="6" id="KW-1185">Reference proteome</keyword>
<dbReference type="GO" id="GO:0031177">
    <property type="term" value="F:phosphopantetheine binding"/>
    <property type="evidence" value="ECO:0007669"/>
    <property type="project" value="InterPro"/>
</dbReference>
<feature type="region of interest" description="Disordered" evidence="3">
    <location>
        <begin position="1"/>
        <end position="25"/>
    </location>
</feature>
<dbReference type="Gene3D" id="3.40.50.12780">
    <property type="entry name" value="N-terminal domain of ligase-like"/>
    <property type="match status" value="1"/>
</dbReference>
<reference evidence="5 6" key="4">
    <citation type="journal article" date="2020" name="Sci. Rep.">
        <title>beta-carboline chemical signals induce reveromycin production through a LuxR family regulator in Streptomyces sp. SN-593.</title>
        <authorList>
            <person name="Panthee S."/>
            <person name="Kito N."/>
            <person name="Hayashi T."/>
            <person name="Shimizu T."/>
            <person name="Ishikawa J."/>
            <person name="Hamamoto H."/>
            <person name="Osada H."/>
            <person name="Takahashi S."/>
        </authorList>
    </citation>
    <scope>NUCLEOTIDE SEQUENCE [LARGE SCALE GENOMIC DNA]</scope>
    <source>
        <strain evidence="5 6">SN-593</strain>
    </source>
</reference>
<dbReference type="Pfam" id="PF00501">
    <property type="entry name" value="AMP-binding"/>
    <property type="match status" value="1"/>
</dbReference>
<evidence type="ECO:0000313" key="6">
    <source>
        <dbReference type="Proteomes" id="UP000595703"/>
    </source>
</evidence>
<protein>
    <submittedName>
        <fullName evidence="5">Putative non-ribosomal peptide synthase</fullName>
    </submittedName>
</protein>
<dbReference type="EMBL" id="AP018365">
    <property type="protein sequence ID" value="BBB02268.1"/>
    <property type="molecule type" value="Genomic_DNA"/>
</dbReference>